<reference evidence="3" key="1">
    <citation type="submission" date="2021-01" db="EMBL/GenBank/DDBJ databases">
        <title>Modified the classification status of verrucomicrobia.</title>
        <authorList>
            <person name="Feng X."/>
        </authorList>
    </citation>
    <scope>NUCLEOTIDE SEQUENCE</scope>
    <source>
        <strain evidence="3">5K15</strain>
    </source>
</reference>
<protein>
    <recommendedName>
        <fullName evidence="2">SCP domain-containing protein</fullName>
    </recommendedName>
</protein>
<keyword evidence="4" id="KW-1185">Reference proteome</keyword>
<dbReference type="InterPro" id="IPR014044">
    <property type="entry name" value="CAP_dom"/>
</dbReference>
<proteinExistence type="predicted"/>
<dbReference type="SUPFAM" id="SSF55797">
    <property type="entry name" value="PR-1-like"/>
    <property type="match status" value="1"/>
</dbReference>
<evidence type="ECO:0000259" key="2">
    <source>
        <dbReference type="Pfam" id="PF00188"/>
    </source>
</evidence>
<dbReference type="PANTHER" id="PTHR31157:SF1">
    <property type="entry name" value="SCP DOMAIN-CONTAINING PROTEIN"/>
    <property type="match status" value="1"/>
</dbReference>
<feature type="domain" description="SCP" evidence="2">
    <location>
        <begin position="254"/>
        <end position="357"/>
    </location>
</feature>
<dbReference type="PANTHER" id="PTHR31157">
    <property type="entry name" value="SCP DOMAIN-CONTAINING PROTEIN"/>
    <property type="match status" value="1"/>
</dbReference>
<evidence type="ECO:0000256" key="1">
    <source>
        <dbReference type="SAM" id="SignalP"/>
    </source>
</evidence>
<dbReference type="Gene3D" id="3.40.33.10">
    <property type="entry name" value="CAP"/>
    <property type="match status" value="1"/>
</dbReference>
<dbReference type="CDD" id="cd05379">
    <property type="entry name" value="CAP_bacterial"/>
    <property type="match status" value="1"/>
</dbReference>
<feature type="chain" id="PRO_5042016117" description="SCP domain-containing protein" evidence="1">
    <location>
        <begin position="35"/>
        <end position="369"/>
    </location>
</feature>
<accession>A0AAE2SBQ9</accession>
<dbReference type="InterPro" id="IPR035940">
    <property type="entry name" value="CAP_sf"/>
</dbReference>
<feature type="signal peptide" evidence="1">
    <location>
        <begin position="1"/>
        <end position="34"/>
    </location>
</feature>
<organism evidence="3 4">
    <name type="scientific">Oceaniferula flava</name>
    <dbReference type="NCBI Taxonomy" id="2800421"/>
    <lineage>
        <taxon>Bacteria</taxon>
        <taxon>Pseudomonadati</taxon>
        <taxon>Verrucomicrobiota</taxon>
        <taxon>Verrucomicrobiia</taxon>
        <taxon>Verrucomicrobiales</taxon>
        <taxon>Verrucomicrobiaceae</taxon>
        <taxon>Oceaniferula</taxon>
    </lineage>
</organism>
<comment type="caution">
    <text evidence="3">The sequence shown here is derived from an EMBL/GenBank/DDBJ whole genome shotgun (WGS) entry which is preliminary data.</text>
</comment>
<dbReference type="Pfam" id="PF00188">
    <property type="entry name" value="CAP"/>
    <property type="match status" value="1"/>
</dbReference>
<dbReference type="PROSITE" id="PS51257">
    <property type="entry name" value="PROKAR_LIPOPROTEIN"/>
    <property type="match status" value="1"/>
</dbReference>
<evidence type="ECO:0000313" key="4">
    <source>
        <dbReference type="Proteomes" id="UP000634206"/>
    </source>
</evidence>
<evidence type="ECO:0000313" key="3">
    <source>
        <dbReference type="EMBL" id="MBK1853570.1"/>
    </source>
</evidence>
<sequence length="369" mass="41646">MKQPRPMTFNNLSHCRVALVLMTVALLACLPMEAAELSAAFKANALAAMKHSSPNKRKAAYRTFQHLGNEVMEDYLTLLQQAQLHHQGAMRRAMSVRANPYIEHATAMDQLTAERERVMELIHTDWKKAPGKIRMLENEVEGIERKYKQLVKLAQARTESIDKNMTTAMDALVEIQWELTSLERLADGDTASDLPKREEIRELVLENSFEAEEWQEQREKRKLTLKSVTDEKAAREHNAACKWANNAQRDFSDHLNHARIIMGLNPMLLEEKLSEAAWGHSNDMRTGGFFSHTSPIDGKTTPAQRAKKAQFAGNWTGENIFMGSPSYSAAYNGWFGSDGHRFIMFSRGGSNVIGVGVDGGHWTMMTGRQ</sequence>
<gene>
    <name evidence="3" type="ORF">JIN83_01235</name>
</gene>
<dbReference type="RefSeq" id="WP_309488166.1">
    <property type="nucleotide sequence ID" value="NZ_JAENIG010000001.1"/>
</dbReference>
<dbReference type="AlphaFoldDB" id="A0AAE2SBQ9"/>
<dbReference type="Proteomes" id="UP000634206">
    <property type="component" value="Unassembled WGS sequence"/>
</dbReference>
<name>A0AAE2SBQ9_9BACT</name>
<dbReference type="EMBL" id="JAENIG010000001">
    <property type="protein sequence ID" value="MBK1853570.1"/>
    <property type="molecule type" value="Genomic_DNA"/>
</dbReference>
<keyword evidence="1" id="KW-0732">Signal</keyword>